<dbReference type="Proteomes" id="UP000663874">
    <property type="component" value="Unassembled WGS sequence"/>
</dbReference>
<sequence length="125" mass="14377">IGSDIWQNILITTRKQIAGYENDFFELLSIPLDIAIDLTDGPLILSDVCITFVNHIHRCISILPDKLTPQHSCYNTSHSAIENFLRHLRKNEQSTLDQLKNLFDLQIFEKLKQMNNILSKEKIAA</sequence>
<evidence type="ECO:0000313" key="1">
    <source>
        <dbReference type="EMBL" id="CAF4300240.1"/>
    </source>
</evidence>
<comment type="caution">
    <text evidence="1">The sequence shown here is derived from an EMBL/GenBank/DDBJ whole genome shotgun (WGS) entry which is preliminary data.</text>
</comment>
<dbReference type="AlphaFoldDB" id="A0A820HWY0"/>
<protein>
    <submittedName>
        <fullName evidence="1">Uncharacterized protein</fullName>
    </submittedName>
</protein>
<proteinExistence type="predicted"/>
<feature type="non-terminal residue" evidence="1">
    <location>
        <position position="1"/>
    </location>
</feature>
<evidence type="ECO:0000313" key="2">
    <source>
        <dbReference type="Proteomes" id="UP000663874"/>
    </source>
</evidence>
<gene>
    <name evidence="1" type="ORF">FNK824_LOCUS40610</name>
</gene>
<name>A0A820HWY0_9BILA</name>
<dbReference type="EMBL" id="CAJOBE010033382">
    <property type="protein sequence ID" value="CAF4300240.1"/>
    <property type="molecule type" value="Genomic_DNA"/>
</dbReference>
<organism evidence="1 2">
    <name type="scientific">Rotaria sordida</name>
    <dbReference type="NCBI Taxonomy" id="392033"/>
    <lineage>
        <taxon>Eukaryota</taxon>
        <taxon>Metazoa</taxon>
        <taxon>Spiralia</taxon>
        <taxon>Gnathifera</taxon>
        <taxon>Rotifera</taxon>
        <taxon>Eurotatoria</taxon>
        <taxon>Bdelloidea</taxon>
        <taxon>Philodinida</taxon>
        <taxon>Philodinidae</taxon>
        <taxon>Rotaria</taxon>
    </lineage>
</organism>
<accession>A0A820HWY0</accession>
<reference evidence="1" key="1">
    <citation type="submission" date="2021-02" db="EMBL/GenBank/DDBJ databases">
        <authorList>
            <person name="Nowell W R."/>
        </authorList>
    </citation>
    <scope>NUCLEOTIDE SEQUENCE</scope>
</reference>